<dbReference type="STRING" id="1499966.U14_00542"/>
<dbReference type="Gene3D" id="3.60.21.10">
    <property type="match status" value="1"/>
</dbReference>
<accession>A0A0S6VUR2</accession>
<comment type="similarity">
    <text evidence="1 2">Belongs to the metallophosphoesterase superfamily. YfcE family.</text>
</comment>
<dbReference type="PANTHER" id="PTHR11124">
    <property type="entry name" value="VACUOLAR SORTING PROTEIN VPS29"/>
    <property type="match status" value="1"/>
</dbReference>
<sequence length="159" mass="17791">MKLGVISDTHGYLHPRIHKLFGDVDEILHAGDIDSDDVLIELRAIAPVTAVRGNMDMYGRVAAHHHLLIHMYEGVRLLMAHDIGLPQNQTRSILEALQLHDPQIVIFGHTHVPYWGYHEHRLYINPGSASKGRQGSAPSVALLHIVNGQITGRHYQLDT</sequence>
<evidence type="ECO:0000259" key="3">
    <source>
        <dbReference type="Pfam" id="PF12850"/>
    </source>
</evidence>
<name>A0A0S6VUR2_9BACT</name>
<dbReference type="GO" id="GO:0016787">
    <property type="term" value="F:hydrolase activity"/>
    <property type="evidence" value="ECO:0007669"/>
    <property type="project" value="UniProtKB-UniRule"/>
</dbReference>
<gene>
    <name evidence="4" type="ORF">U14_00542</name>
</gene>
<dbReference type="SUPFAM" id="SSF56300">
    <property type="entry name" value="Metallo-dependent phosphatases"/>
    <property type="match status" value="1"/>
</dbReference>
<dbReference type="EC" id="3.1.4.-" evidence="2"/>
<keyword evidence="5" id="KW-1185">Reference proteome</keyword>
<dbReference type="InterPro" id="IPR024654">
    <property type="entry name" value="Calcineurin-like_PHP_lpxH"/>
</dbReference>
<evidence type="ECO:0000313" key="4">
    <source>
        <dbReference type="EMBL" id="GAK49321.1"/>
    </source>
</evidence>
<comment type="cofactor">
    <cofactor evidence="2">
        <name>a divalent metal cation</name>
        <dbReference type="ChEBI" id="CHEBI:60240"/>
    </cofactor>
</comment>
<dbReference type="Pfam" id="PF12850">
    <property type="entry name" value="Metallophos_2"/>
    <property type="match status" value="1"/>
</dbReference>
<reference evidence="4" key="1">
    <citation type="journal article" date="2015" name="PeerJ">
        <title>First genomic representation of candidate bacterial phylum KSB3 points to enhanced environmental sensing as a trigger of wastewater bulking.</title>
        <authorList>
            <person name="Sekiguchi Y."/>
            <person name="Ohashi A."/>
            <person name="Parks D.H."/>
            <person name="Yamauchi T."/>
            <person name="Tyson G.W."/>
            <person name="Hugenholtz P."/>
        </authorList>
    </citation>
    <scope>NUCLEOTIDE SEQUENCE [LARGE SCALE GENOMIC DNA]</scope>
</reference>
<organism evidence="4">
    <name type="scientific">Candidatus Moduliflexus flocculans</name>
    <dbReference type="NCBI Taxonomy" id="1499966"/>
    <lineage>
        <taxon>Bacteria</taxon>
        <taxon>Candidatus Moduliflexota</taxon>
        <taxon>Candidatus Moduliflexia</taxon>
        <taxon>Candidatus Moduliflexales</taxon>
        <taxon>Candidatus Moduliflexaceae</taxon>
    </lineage>
</organism>
<evidence type="ECO:0000256" key="2">
    <source>
        <dbReference type="RuleBase" id="RU362039"/>
    </source>
</evidence>
<protein>
    <recommendedName>
        <fullName evidence="2">Phosphoesterase</fullName>
        <ecNumber evidence="2">3.1.4.-</ecNumber>
    </recommendedName>
</protein>
<dbReference type="HOGENOM" id="CLU_063749_3_1_0"/>
<dbReference type="GO" id="GO:0046872">
    <property type="term" value="F:metal ion binding"/>
    <property type="evidence" value="ECO:0007669"/>
    <property type="project" value="UniProtKB-KW"/>
</dbReference>
<dbReference type="EMBL" id="DF820455">
    <property type="protein sequence ID" value="GAK49321.1"/>
    <property type="molecule type" value="Genomic_DNA"/>
</dbReference>
<proteinExistence type="inferred from homology"/>
<keyword evidence="2" id="KW-0479">Metal-binding</keyword>
<dbReference type="Proteomes" id="UP000030700">
    <property type="component" value="Unassembled WGS sequence"/>
</dbReference>
<evidence type="ECO:0000313" key="5">
    <source>
        <dbReference type="Proteomes" id="UP000030700"/>
    </source>
</evidence>
<feature type="domain" description="Calcineurin-like phosphoesterase" evidence="3">
    <location>
        <begin position="1"/>
        <end position="147"/>
    </location>
</feature>
<dbReference type="InterPro" id="IPR000979">
    <property type="entry name" value="Phosphodiesterase_MJ0936/Vps29"/>
</dbReference>
<dbReference type="AlphaFoldDB" id="A0A0S6VUR2"/>
<dbReference type="NCBIfam" id="TIGR00040">
    <property type="entry name" value="yfcE"/>
    <property type="match status" value="1"/>
</dbReference>
<dbReference type="InterPro" id="IPR029052">
    <property type="entry name" value="Metallo-depent_PP-like"/>
</dbReference>
<evidence type="ECO:0000256" key="1">
    <source>
        <dbReference type="ARBA" id="ARBA00008950"/>
    </source>
</evidence>